<dbReference type="PANTHER" id="PTHR45138:SF9">
    <property type="entry name" value="DIGUANYLATE CYCLASE DGCM-RELATED"/>
    <property type="match status" value="1"/>
</dbReference>
<dbReference type="AlphaFoldDB" id="A0A2H9U995"/>
<dbReference type="RefSeq" id="WP_100292380.1">
    <property type="nucleotide sequence ID" value="NZ_PGGC01000005.1"/>
</dbReference>
<dbReference type="InterPro" id="IPR029787">
    <property type="entry name" value="Nucleotide_cyclase"/>
</dbReference>
<keyword evidence="7" id="KW-1185">Reference proteome</keyword>
<comment type="cofactor">
    <cofactor evidence="1">
        <name>Mg(2+)</name>
        <dbReference type="ChEBI" id="CHEBI:18420"/>
    </cofactor>
</comment>
<evidence type="ECO:0000313" key="7">
    <source>
        <dbReference type="Proteomes" id="UP000235861"/>
    </source>
</evidence>
<dbReference type="GO" id="GO:0052621">
    <property type="term" value="F:diguanylate cyclase activity"/>
    <property type="evidence" value="ECO:0007669"/>
    <property type="project" value="UniProtKB-EC"/>
</dbReference>
<evidence type="ECO:0000259" key="5">
    <source>
        <dbReference type="PROSITE" id="PS50887"/>
    </source>
</evidence>
<dbReference type="SUPFAM" id="SSF55073">
    <property type="entry name" value="Nucleotide cyclase"/>
    <property type="match status" value="1"/>
</dbReference>
<dbReference type="EMBL" id="PGGC01000005">
    <property type="protein sequence ID" value="PJG60559.1"/>
    <property type="molecule type" value="Genomic_DNA"/>
</dbReference>
<dbReference type="Pfam" id="PF17178">
    <property type="entry name" value="MASE5"/>
    <property type="match status" value="1"/>
</dbReference>
<organism evidence="6 7">
    <name type="scientific">Aeromonas cavernicola</name>
    <dbReference type="NCBI Taxonomy" id="1006623"/>
    <lineage>
        <taxon>Bacteria</taxon>
        <taxon>Pseudomonadati</taxon>
        <taxon>Pseudomonadota</taxon>
        <taxon>Gammaproteobacteria</taxon>
        <taxon>Aeromonadales</taxon>
        <taxon>Aeromonadaceae</taxon>
        <taxon>Aeromonas</taxon>
    </lineage>
</organism>
<dbReference type="Proteomes" id="UP000235861">
    <property type="component" value="Unassembled WGS sequence"/>
</dbReference>
<dbReference type="InterPro" id="IPR000160">
    <property type="entry name" value="GGDEF_dom"/>
</dbReference>
<feature type="transmembrane region" description="Helical" evidence="4">
    <location>
        <begin position="127"/>
        <end position="144"/>
    </location>
</feature>
<feature type="transmembrane region" description="Helical" evidence="4">
    <location>
        <begin position="65"/>
        <end position="83"/>
    </location>
</feature>
<protein>
    <recommendedName>
        <fullName evidence="2">diguanylate cyclase</fullName>
        <ecNumber evidence="2">2.7.7.65</ecNumber>
    </recommendedName>
</protein>
<feature type="transmembrane region" description="Helical" evidence="4">
    <location>
        <begin position="173"/>
        <end position="190"/>
    </location>
</feature>
<dbReference type="GO" id="GO:0043709">
    <property type="term" value="P:cell adhesion involved in single-species biofilm formation"/>
    <property type="evidence" value="ECO:0007669"/>
    <property type="project" value="TreeGrafter"/>
</dbReference>
<dbReference type="Gene3D" id="3.30.70.270">
    <property type="match status" value="1"/>
</dbReference>
<keyword evidence="4" id="KW-0472">Membrane</keyword>
<dbReference type="InterPro" id="IPR050469">
    <property type="entry name" value="Diguanylate_Cyclase"/>
</dbReference>
<proteinExistence type="predicted"/>
<comment type="caution">
    <text evidence="6">The sequence shown here is derived from an EMBL/GenBank/DDBJ whole genome shotgun (WGS) entry which is preliminary data.</text>
</comment>
<dbReference type="GO" id="GO:0005886">
    <property type="term" value="C:plasma membrane"/>
    <property type="evidence" value="ECO:0007669"/>
    <property type="project" value="TreeGrafter"/>
</dbReference>
<dbReference type="NCBIfam" id="TIGR00254">
    <property type="entry name" value="GGDEF"/>
    <property type="match status" value="1"/>
</dbReference>
<dbReference type="SMART" id="SM00267">
    <property type="entry name" value="GGDEF"/>
    <property type="match status" value="1"/>
</dbReference>
<keyword evidence="4" id="KW-0812">Transmembrane</keyword>
<evidence type="ECO:0000313" key="6">
    <source>
        <dbReference type="EMBL" id="PJG60559.1"/>
    </source>
</evidence>
<dbReference type="PANTHER" id="PTHR45138">
    <property type="entry name" value="REGULATORY COMPONENTS OF SENSORY TRANSDUCTION SYSTEM"/>
    <property type="match status" value="1"/>
</dbReference>
<evidence type="ECO:0000256" key="4">
    <source>
        <dbReference type="SAM" id="Phobius"/>
    </source>
</evidence>
<keyword evidence="4" id="KW-1133">Transmembrane helix</keyword>
<feature type="transmembrane region" description="Helical" evidence="4">
    <location>
        <begin position="95"/>
        <end position="115"/>
    </location>
</feature>
<feature type="transmembrane region" description="Helical" evidence="4">
    <location>
        <begin position="24"/>
        <end position="45"/>
    </location>
</feature>
<gene>
    <name evidence="6" type="ORF">CUC53_00690</name>
</gene>
<feature type="domain" description="GGDEF" evidence="5">
    <location>
        <begin position="249"/>
        <end position="383"/>
    </location>
</feature>
<dbReference type="EC" id="2.7.7.65" evidence="2"/>
<dbReference type="CDD" id="cd01949">
    <property type="entry name" value="GGDEF"/>
    <property type="match status" value="1"/>
</dbReference>
<evidence type="ECO:0000256" key="3">
    <source>
        <dbReference type="ARBA" id="ARBA00034247"/>
    </source>
</evidence>
<dbReference type="InterPro" id="IPR043128">
    <property type="entry name" value="Rev_trsase/Diguanyl_cyclase"/>
</dbReference>
<dbReference type="InterPro" id="IPR033444">
    <property type="entry name" value="MASE5"/>
</dbReference>
<reference evidence="6 7" key="1">
    <citation type="submission" date="2017-11" db="EMBL/GenBank/DDBJ databases">
        <title>Draft genome sequence of environmental isolate Aeromonas cavernicola sp. nov. MDC 2508.</title>
        <authorList>
            <person name="Colston S.M."/>
            <person name="Navarro A."/>
            <person name="Martinez-Murcia A.J."/>
            <person name="Graf J."/>
        </authorList>
    </citation>
    <scope>NUCLEOTIDE SEQUENCE [LARGE SCALE GENOMIC DNA]</scope>
    <source>
        <strain evidence="6 7">MDC 2508</strain>
    </source>
</reference>
<dbReference type="FunFam" id="3.30.70.270:FF:000001">
    <property type="entry name" value="Diguanylate cyclase domain protein"/>
    <property type="match status" value="1"/>
</dbReference>
<dbReference type="Pfam" id="PF00990">
    <property type="entry name" value="GGDEF"/>
    <property type="match status" value="1"/>
</dbReference>
<sequence>MLSADQRRAPSTLIAHLDHARREAIANGMVWFWLLNLLALFFISVRYEVYRDAGLTKVGMLPWPFDAQIGLATLLLMLLPVIWQAGRRLPDRQWLHLTCIVVLIWGTAWAVHIYAIGQVELRGGESYANGILRIHLLAALVALYPSRRIFYCYISIPILFDILIRVFFPVNFIMLQLLGLACGIISLEIGRRILNRWFELACVREYENLQLLRRLELLADQDPLTGLANRRHLNRALEQALAHCAVNSSPFALILIDVDYFKRYNDYYGHQAGDSCLKELAQILLNSVRSHADLVARYGGEEFMLLLPDADLRVATEVAARLQLALARLQLEHLASDVCDRVTVSQGVACWHSDESSARLVERADLALYQAKLKGRNQFRVAL</sequence>
<comment type="catalytic activity">
    <reaction evidence="3">
        <text>2 GTP = 3',3'-c-di-GMP + 2 diphosphate</text>
        <dbReference type="Rhea" id="RHEA:24898"/>
        <dbReference type="ChEBI" id="CHEBI:33019"/>
        <dbReference type="ChEBI" id="CHEBI:37565"/>
        <dbReference type="ChEBI" id="CHEBI:58805"/>
        <dbReference type="EC" id="2.7.7.65"/>
    </reaction>
</comment>
<evidence type="ECO:0000256" key="1">
    <source>
        <dbReference type="ARBA" id="ARBA00001946"/>
    </source>
</evidence>
<evidence type="ECO:0000256" key="2">
    <source>
        <dbReference type="ARBA" id="ARBA00012528"/>
    </source>
</evidence>
<dbReference type="GO" id="GO:1902201">
    <property type="term" value="P:negative regulation of bacterial-type flagellum-dependent cell motility"/>
    <property type="evidence" value="ECO:0007669"/>
    <property type="project" value="TreeGrafter"/>
</dbReference>
<accession>A0A2H9U995</accession>
<dbReference type="OrthoDB" id="9812260at2"/>
<name>A0A2H9U995_9GAMM</name>
<dbReference type="PROSITE" id="PS50887">
    <property type="entry name" value="GGDEF"/>
    <property type="match status" value="1"/>
</dbReference>